<dbReference type="PANTHER" id="PTHR30133">
    <property type="entry name" value="CATIONIC AMINO ACID TRANSPORTER, MEMBRANE COMPONENT"/>
    <property type="match status" value="1"/>
</dbReference>
<dbReference type="PANTHER" id="PTHR30133:SF2">
    <property type="entry name" value="ARGININE ABC TRANSPORTER PERMEASE PROTEIN ARTQ"/>
    <property type="match status" value="1"/>
</dbReference>
<evidence type="ECO:0000256" key="3">
    <source>
        <dbReference type="ARBA" id="ARBA00022448"/>
    </source>
</evidence>
<feature type="domain" description="ABC transmembrane type-1" evidence="10">
    <location>
        <begin position="11"/>
        <end position="210"/>
    </location>
</feature>
<keyword evidence="6 9" id="KW-0812">Transmembrane</keyword>
<dbReference type="InterPro" id="IPR051613">
    <property type="entry name" value="ABC_transp_permease_HisMQ"/>
</dbReference>
<accession>A0A963Z472</accession>
<dbReference type="AlphaFoldDB" id="A0A963Z472"/>
<dbReference type="NCBIfam" id="TIGR01726">
    <property type="entry name" value="HEQRo_perm_3TM"/>
    <property type="match status" value="1"/>
</dbReference>
<evidence type="ECO:0000256" key="4">
    <source>
        <dbReference type="ARBA" id="ARBA00022475"/>
    </source>
</evidence>
<keyword evidence="12" id="KW-1185">Reference proteome</keyword>
<evidence type="ECO:0000259" key="10">
    <source>
        <dbReference type="PROSITE" id="PS50928"/>
    </source>
</evidence>
<comment type="similarity">
    <text evidence="2">Belongs to the binding-protein-dependent transport system permease family. HisMQ subfamily.</text>
</comment>
<dbReference type="SUPFAM" id="SSF161098">
    <property type="entry name" value="MetI-like"/>
    <property type="match status" value="1"/>
</dbReference>
<protein>
    <submittedName>
        <fullName evidence="11">ABC transporter permease subunit</fullName>
    </submittedName>
</protein>
<dbReference type="CDD" id="cd06261">
    <property type="entry name" value="TM_PBP2"/>
    <property type="match status" value="1"/>
</dbReference>
<dbReference type="GO" id="GO:0022857">
    <property type="term" value="F:transmembrane transporter activity"/>
    <property type="evidence" value="ECO:0007669"/>
    <property type="project" value="InterPro"/>
</dbReference>
<feature type="transmembrane region" description="Helical" evidence="9">
    <location>
        <begin position="6"/>
        <end position="34"/>
    </location>
</feature>
<dbReference type="Proteomes" id="UP000721844">
    <property type="component" value="Unassembled WGS sequence"/>
</dbReference>
<proteinExistence type="inferred from homology"/>
<evidence type="ECO:0000256" key="1">
    <source>
        <dbReference type="ARBA" id="ARBA00004429"/>
    </source>
</evidence>
<keyword evidence="3 9" id="KW-0813">Transport</keyword>
<keyword evidence="4" id="KW-1003">Cell membrane</keyword>
<reference evidence="11 12" key="1">
    <citation type="journal article" date="2021" name="Microorganisms">
        <title>Acidisoma silvae sp. nov. and Acidisomacellulosilytica sp. nov., Two Acidophilic Bacteria Isolated from Decaying Wood, Hydrolyzing Cellulose and Producing Poly-3-hydroxybutyrate.</title>
        <authorList>
            <person name="Mieszkin S."/>
            <person name="Pouder E."/>
            <person name="Uroz S."/>
            <person name="Simon-Colin C."/>
            <person name="Alain K."/>
        </authorList>
    </citation>
    <scope>NUCLEOTIDE SEQUENCE [LARGE SCALE GENOMIC DNA]</scope>
    <source>
        <strain evidence="11 12">HW T5.17</strain>
    </source>
</reference>
<evidence type="ECO:0000256" key="5">
    <source>
        <dbReference type="ARBA" id="ARBA00022519"/>
    </source>
</evidence>
<organism evidence="11 12">
    <name type="scientific">Acidisoma cellulosilyticum</name>
    <dbReference type="NCBI Taxonomy" id="2802395"/>
    <lineage>
        <taxon>Bacteria</taxon>
        <taxon>Pseudomonadati</taxon>
        <taxon>Pseudomonadota</taxon>
        <taxon>Alphaproteobacteria</taxon>
        <taxon>Acetobacterales</taxon>
        <taxon>Acidocellaceae</taxon>
        <taxon>Acidisoma</taxon>
    </lineage>
</organism>
<keyword evidence="7 9" id="KW-1133">Transmembrane helix</keyword>
<dbReference type="InterPro" id="IPR010065">
    <property type="entry name" value="AA_ABC_transptr_permease_3TM"/>
</dbReference>
<sequence>MGWGHALFTAATTTVAVSACAFALGLAIGTLCAWAKLSGPAPLRRLAEVYGVVLRGIPDLLVIYLFYFGGRQVATTVAGLFGHHGPVEISGFAAGAIAIGLISGAGQTEVLRGAYQAISPGTLEAAKVGGMTRWTMFRRIIAPQALPTALPGLNNQWQSAIKESALVSVTGLVETMREVGIAAGSTELPFLFYAAGIVIYLIITSLSGLVFRTAEWRAMRSQMPARAR</sequence>
<feature type="transmembrane region" description="Helical" evidence="9">
    <location>
        <begin position="190"/>
        <end position="211"/>
    </location>
</feature>
<comment type="caution">
    <text evidence="11">The sequence shown here is derived from an EMBL/GenBank/DDBJ whole genome shotgun (WGS) entry which is preliminary data.</text>
</comment>
<dbReference type="InterPro" id="IPR000515">
    <property type="entry name" value="MetI-like"/>
</dbReference>
<dbReference type="GO" id="GO:0043190">
    <property type="term" value="C:ATP-binding cassette (ABC) transporter complex"/>
    <property type="evidence" value="ECO:0007669"/>
    <property type="project" value="InterPro"/>
</dbReference>
<comment type="subcellular location">
    <subcellularLocation>
        <location evidence="1">Cell inner membrane</location>
        <topology evidence="1">Multi-pass membrane protein</topology>
    </subcellularLocation>
    <subcellularLocation>
        <location evidence="9">Cell membrane</location>
        <topology evidence="9">Multi-pass membrane protein</topology>
    </subcellularLocation>
</comment>
<dbReference type="EMBL" id="JAESVA010000006">
    <property type="protein sequence ID" value="MCB8882146.1"/>
    <property type="molecule type" value="Genomic_DNA"/>
</dbReference>
<evidence type="ECO:0000256" key="8">
    <source>
        <dbReference type="ARBA" id="ARBA00023136"/>
    </source>
</evidence>
<evidence type="ECO:0000256" key="2">
    <source>
        <dbReference type="ARBA" id="ARBA00010072"/>
    </source>
</evidence>
<evidence type="ECO:0000256" key="7">
    <source>
        <dbReference type="ARBA" id="ARBA00022989"/>
    </source>
</evidence>
<name>A0A963Z472_9PROT</name>
<dbReference type="Gene3D" id="1.10.3720.10">
    <property type="entry name" value="MetI-like"/>
    <property type="match status" value="1"/>
</dbReference>
<gene>
    <name evidence="11" type="ORF">ACELLULO517_18010</name>
</gene>
<keyword evidence="8 9" id="KW-0472">Membrane</keyword>
<feature type="transmembrane region" description="Helical" evidence="9">
    <location>
        <begin position="46"/>
        <end position="67"/>
    </location>
</feature>
<dbReference type="InterPro" id="IPR035906">
    <property type="entry name" value="MetI-like_sf"/>
</dbReference>
<evidence type="ECO:0000256" key="6">
    <source>
        <dbReference type="ARBA" id="ARBA00022692"/>
    </source>
</evidence>
<dbReference type="PROSITE" id="PS50928">
    <property type="entry name" value="ABC_TM1"/>
    <property type="match status" value="1"/>
</dbReference>
<evidence type="ECO:0000256" key="9">
    <source>
        <dbReference type="RuleBase" id="RU363032"/>
    </source>
</evidence>
<dbReference type="Pfam" id="PF00528">
    <property type="entry name" value="BPD_transp_1"/>
    <property type="match status" value="1"/>
</dbReference>
<evidence type="ECO:0000313" key="11">
    <source>
        <dbReference type="EMBL" id="MCB8882146.1"/>
    </source>
</evidence>
<keyword evidence="5" id="KW-0997">Cell inner membrane</keyword>
<evidence type="ECO:0000313" key="12">
    <source>
        <dbReference type="Proteomes" id="UP000721844"/>
    </source>
</evidence>